<dbReference type="Pfam" id="PF13639">
    <property type="entry name" value="zf-RING_2"/>
    <property type="match status" value="1"/>
</dbReference>
<dbReference type="PROSITE" id="PS50089">
    <property type="entry name" value="ZF_RING_2"/>
    <property type="match status" value="1"/>
</dbReference>
<feature type="domain" description="RING-type" evidence="1">
    <location>
        <begin position="127"/>
        <end position="170"/>
    </location>
</feature>
<dbReference type="PROSITE" id="PS50966">
    <property type="entry name" value="ZF_SWIM"/>
    <property type="match status" value="1"/>
</dbReference>
<accession>A0A6C0E9B3</accession>
<feature type="domain" description="SWIM-type" evidence="2">
    <location>
        <begin position="40"/>
        <end position="74"/>
    </location>
</feature>
<evidence type="ECO:0000259" key="2">
    <source>
        <dbReference type="PROSITE" id="PS50966"/>
    </source>
</evidence>
<evidence type="ECO:0000313" key="3">
    <source>
        <dbReference type="EMBL" id="QHT25201.1"/>
    </source>
</evidence>
<dbReference type="AlphaFoldDB" id="A0A6C0E9B3"/>
<dbReference type="GO" id="GO:0008270">
    <property type="term" value="F:zinc ion binding"/>
    <property type="evidence" value="ECO:0007669"/>
    <property type="project" value="InterPro"/>
</dbReference>
<reference evidence="3" key="1">
    <citation type="journal article" date="2020" name="Nature">
        <title>Giant virus diversity and host interactions through global metagenomics.</title>
        <authorList>
            <person name="Schulz F."/>
            <person name="Roux S."/>
            <person name="Paez-Espino D."/>
            <person name="Jungbluth S."/>
            <person name="Walsh D.A."/>
            <person name="Denef V.J."/>
            <person name="McMahon K.D."/>
            <person name="Konstantinidis K.T."/>
            <person name="Eloe-Fadrosh E.A."/>
            <person name="Kyrpides N.C."/>
            <person name="Woyke T."/>
        </authorList>
    </citation>
    <scope>NUCLEOTIDE SEQUENCE</scope>
    <source>
        <strain evidence="3">GVMAG-M-3300023179-150</strain>
    </source>
</reference>
<evidence type="ECO:0000259" key="1">
    <source>
        <dbReference type="PROSITE" id="PS50089"/>
    </source>
</evidence>
<dbReference type="InterPro" id="IPR039903">
    <property type="entry name" value="Zswim2"/>
</dbReference>
<sequence length="199" mass="23941">MSTDVEDRKYRGVKQKFYLISLEEKNKVWTIILEGITNRYTLHFSTEKIDCNCPDYENRGHICKHLYFIILKIAECYKILLDHDIVTQKKIKSQDFEYFNQNLKNNIQKYNNKYENPSKRQKITNECLICLEEINDDQANLECLSQCHKHFHRSCLLKWQKINQNCPHCRSINSFQTQNYENEYNSWSKIENINVEGID</sequence>
<proteinExistence type="predicted"/>
<organism evidence="3">
    <name type="scientific">viral metagenome</name>
    <dbReference type="NCBI Taxonomy" id="1070528"/>
    <lineage>
        <taxon>unclassified sequences</taxon>
        <taxon>metagenomes</taxon>
        <taxon>organismal metagenomes</taxon>
    </lineage>
</organism>
<dbReference type="SUPFAM" id="SSF57850">
    <property type="entry name" value="RING/U-box"/>
    <property type="match status" value="1"/>
</dbReference>
<dbReference type="InterPro" id="IPR007527">
    <property type="entry name" value="Znf_SWIM"/>
</dbReference>
<protein>
    <recommendedName>
        <fullName evidence="4">RING-type domain-containing protein</fullName>
    </recommendedName>
</protein>
<dbReference type="EMBL" id="MN739759">
    <property type="protein sequence ID" value="QHT25201.1"/>
    <property type="molecule type" value="Genomic_DNA"/>
</dbReference>
<dbReference type="PANTHER" id="PTHR21540:SF0">
    <property type="entry name" value="PHD FAMILY PROTEIN"/>
    <property type="match status" value="1"/>
</dbReference>
<name>A0A6C0E9B3_9ZZZZ</name>
<dbReference type="PANTHER" id="PTHR21540">
    <property type="entry name" value="RING FINGER AND SWIM DOMAIN-CONTAINING PROTEIN 2"/>
    <property type="match status" value="1"/>
</dbReference>
<dbReference type="GO" id="GO:0061630">
    <property type="term" value="F:ubiquitin protein ligase activity"/>
    <property type="evidence" value="ECO:0007669"/>
    <property type="project" value="InterPro"/>
</dbReference>
<dbReference type="Pfam" id="PF04434">
    <property type="entry name" value="SWIM"/>
    <property type="match status" value="1"/>
</dbReference>
<dbReference type="Gene3D" id="3.30.40.10">
    <property type="entry name" value="Zinc/RING finger domain, C3HC4 (zinc finger)"/>
    <property type="match status" value="1"/>
</dbReference>
<evidence type="ECO:0008006" key="4">
    <source>
        <dbReference type="Google" id="ProtNLM"/>
    </source>
</evidence>
<dbReference type="InterPro" id="IPR001841">
    <property type="entry name" value="Znf_RING"/>
</dbReference>
<dbReference type="InterPro" id="IPR013083">
    <property type="entry name" value="Znf_RING/FYVE/PHD"/>
</dbReference>